<gene>
    <name evidence="2" type="ordered locus">Acid345_2326</name>
</gene>
<organism evidence="2 3">
    <name type="scientific">Koribacter versatilis (strain Ellin345)</name>
    <dbReference type="NCBI Taxonomy" id="204669"/>
    <lineage>
        <taxon>Bacteria</taxon>
        <taxon>Pseudomonadati</taxon>
        <taxon>Acidobacteriota</taxon>
        <taxon>Terriglobia</taxon>
        <taxon>Terriglobales</taxon>
        <taxon>Candidatus Korobacteraceae</taxon>
        <taxon>Candidatus Korobacter</taxon>
    </lineage>
</organism>
<dbReference type="InterPro" id="IPR016181">
    <property type="entry name" value="Acyl_CoA_acyltransferase"/>
</dbReference>
<proteinExistence type="predicted"/>
<dbReference type="PANTHER" id="PTHR43792">
    <property type="entry name" value="GNAT FAMILY, PUTATIVE (AFU_ORTHOLOGUE AFUA_3G00765)-RELATED-RELATED"/>
    <property type="match status" value="1"/>
</dbReference>
<dbReference type="PROSITE" id="PS51186">
    <property type="entry name" value="GNAT"/>
    <property type="match status" value="1"/>
</dbReference>
<dbReference type="KEGG" id="aba:Acid345_2326"/>
<keyword evidence="3" id="KW-1185">Reference proteome</keyword>
<dbReference type="Pfam" id="PF13302">
    <property type="entry name" value="Acetyltransf_3"/>
    <property type="match status" value="1"/>
</dbReference>
<evidence type="ECO:0000313" key="3">
    <source>
        <dbReference type="Proteomes" id="UP000002432"/>
    </source>
</evidence>
<evidence type="ECO:0000259" key="1">
    <source>
        <dbReference type="PROSITE" id="PS51186"/>
    </source>
</evidence>
<dbReference type="Gene3D" id="3.40.630.30">
    <property type="match status" value="1"/>
</dbReference>
<dbReference type="InterPro" id="IPR051531">
    <property type="entry name" value="N-acetyltransferase"/>
</dbReference>
<dbReference type="SUPFAM" id="SSF55729">
    <property type="entry name" value="Acyl-CoA N-acyltransferases (Nat)"/>
    <property type="match status" value="1"/>
</dbReference>
<evidence type="ECO:0000313" key="2">
    <source>
        <dbReference type="EMBL" id="ABF41327.1"/>
    </source>
</evidence>
<dbReference type="EnsemblBacteria" id="ABF41327">
    <property type="protein sequence ID" value="ABF41327"/>
    <property type="gene ID" value="Acid345_2326"/>
</dbReference>
<dbReference type="STRING" id="204669.Acid345_2326"/>
<dbReference type="eggNOG" id="COG1670">
    <property type="taxonomic scope" value="Bacteria"/>
</dbReference>
<protein>
    <submittedName>
        <fullName evidence="2">GCN5-related N-acetyltransferase</fullName>
    </submittedName>
</protein>
<dbReference type="InterPro" id="IPR000182">
    <property type="entry name" value="GNAT_dom"/>
</dbReference>
<sequence>MLDVPVLETSRLRMRGHQLSDFENSARLWGDPAVTQYIREKPFTPEESWSRLLRHAGHWALLGFGMWVVEDKSSGAFVGDVGFLDLRRDLDPPVDLAPEVGWVLTPSAHGQGYATEAVQAALAWGDEKFDRARTTCIIAPQNQRSIRVAEKCGFRESMKVKYHGTELLLLARDLGKG</sequence>
<feature type="domain" description="N-acetyltransferase" evidence="1">
    <location>
        <begin position="20"/>
        <end position="175"/>
    </location>
</feature>
<dbReference type="EMBL" id="CP000360">
    <property type="protein sequence ID" value="ABF41327.1"/>
    <property type="molecule type" value="Genomic_DNA"/>
</dbReference>
<reference evidence="2 3" key="1">
    <citation type="journal article" date="2009" name="Appl. Environ. Microbiol.">
        <title>Three genomes from the phylum Acidobacteria provide insight into the lifestyles of these microorganisms in soils.</title>
        <authorList>
            <person name="Ward N.L."/>
            <person name="Challacombe J.F."/>
            <person name="Janssen P.H."/>
            <person name="Henrissat B."/>
            <person name="Coutinho P.M."/>
            <person name="Wu M."/>
            <person name="Xie G."/>
            <person name="Haft D.H."/>
            <person name="Sait M."/>
            <person name="Badger J."/>
            <person name="Barabote R.D."/>
            <person name="Bradley B."/>
            <person name="Brettin T.S."/>
            <person name="Brinkac L.M."/>
            <person name="Bruce D."/>
            <person name="Creasy T."/>
            <person name="Daugherty S.C."/>
            <person name="Davidsen T.M."/>
            <person name="DeBoy R.T."/>
            <person name="Detter J.C."/>
            <person name="Dodson R.J."/>
            <person name="Durkin A.S."/>
            <person name="Ganapathy A."/>
            <person name="Gwinn-Giglio M."/>
            <person name="Han C.S."/>
            <person name="Khouri H."/>
            <person name="Kiss H."/>
            <person name="Kothari S.P."/>
            <person name="Madupu R."/>
            <person name="Nelson K.E."/>
            <person name="Nelson W.C."/>
            <person name="Paulsen I."/>
            <person name="Penn K."/>
            <person name="Ren Q."/>
            <person name="Rosovitz M.J."/>
            <person name="Selengut J.D."/>
            <person name="Shrivastava S."/>
            <person name="Sullivan S.A."/>
            <person name="Tapia R."/>
            <person name="Thompson L.S."/>
            <person name="Watkins K.L."/>
            <person name="Yang Q."/>
            <person name="Yu C."/>
            <person name="Zafar N."/>
            <person name="Zhou L."/>
            <person name="Kuske C.R."/>
        </authorList>
    </citation>
    <scope>NUCLEOTIDE SEQUENCE [LARGE SCALE GENOMIC DNA]</scope>
    <source>
        <strain evidence="2 3">Ellin345</strain>
    </source>
</reference>
<dbReference type="GO" id="GO:0016747">
    <property type="term" value="F:acyltransferase activity, transferring groups other than amino-acyl groups"/>
    <property type="evidence" value="ECO:0007669"/>
    <property type="project" value="InterPro"/>
</dbReference>
<accession>Q1IP73</accession>
<dbReference type="AlphaFoldDB" id="Q1IP73"/>
<name>Q1IP73_KORVE</name>
<dbReference type="HOGENOM" id="CLU_013985_3_1_0"/>
<dbReference type="Proteomes" id="UP000002432">
    <property type="component" value="Chromosome"/>
</dbReference>
<dbReference type="PANTHER" id="PTHR43792:SF16">
    <property type="entry name" value="N-ACETYLTRANSFERASE DOMAIN-CONTAINING PROTEIN"/>
    <property type="match status" value="1"/>
</dbReference>
<dbReference type="OrthoDB" id="9798081at2"/>